<evidence type="ECO:0000313" key="3">
    <source>
        <dbReference type="EnsemblMetazoa" id="XP_019758892.1"/>
    </source>
</evidence>
<dbReference type="OMA" id="ICNANAR"/>
<feature type="non-terminal residue" evidence="2">
    <location>
        <position position="1"/>
    </location>
</feature>
<dbReference type="Pfam" id="PF02958">
    <property type="entry name" value="EcKL"/>
    <property type="match status" value="1"/>
</dbReference>
<protein>
    <recommendedName>
        <fullName evidence="1">CHK kinase-like domain-containing protein</fullName>
    </recommendedName>
</protein>
<feature type="domain" description="CHK kinase-like" evidence="1">
    <location>
        <begin position="135"/>
        <end position="334"/>
    </location>
</feature>
<keyword evidence="4" id="KW-1185">Reference proteome</keyword>
<dbReference type="PANTHER" id="PTHR11012">
    <property type="entry name" value="PROTEIN KINASE-LIKE DOMAIN-CONTAINING"/>
    <property type="match status" value="1"/>
</dbReference>
<dbReference type="Gene3D" id="3.90.1200.10">
    <property type="match status" value="1"/>
</dbReference>
<reference evidence="3" key="2">
    <citation type="submission" date="2024-08" db="UniProtKB">
        <authorList>
            <consortium name="EnsemblMetazoa"/>
        </authorList>
    </citation>
    <scope>IDENTIFICATION</scope>
</reference>
<dbReference type="EnsemblMetazoa" id="XM_019903333.1">
    <property type="protein sequence ID" value="XP_019758892.1"/>
    <property type="gene ID" value="LOC109536886"/>
</dbReference>
<organism evidence="2">
    <name type="scientific">Dendroctonus ponderosae</name>
    <name type="common">Mountain pine beetle</name>
    <dbReference type="NCBI Taxonomy" id="77166"/>
    <lineage>
        <taxon>Eukaryota</taxon>
        <taxon>Metazoa</taxon>
        <taxon>Ecdysozoa</taxon>
        <taxon>Arthropoda</taxon>
        <taxon>Hexapoda</taxon>
        <taxon>Insecta</taxon>
        <taxon>Pterygota</taxon>
        <taxon>Neoptera</taxon>
        <taxon>Endopterygota</taxon>
        <taxon>Coleoptera</taxon>
        <taxon>Polyphaga</taxon>
        <taxon>Cucujiformia</taxon>
        <taxon>Curculionidae</taxon>
        <taxon>Scolytinae</taxon>
        <taxon>Dendroctonus</taxon>
    </lineage>
</organism>
<evidence type="ECO:0000259" key="1">
    <source>
        <dbReference type="SMART" id="SM00587"/>
    </source>
</evidence>
<dbReference type="HOGENOM" id="CLU_010718_6_0_1"/>
<accession>N6UGG9</accession>
<dbReference type="InterPro" id="IPR011009">
    <property type="entry name" value="Kinase-like_dom_sf"/>
</dbReference>
<dbReference type="PANTHER" id="PTHR11012:SF30">
    <property type="entry name" value="PROTEIN KINASE-LIKE DOMAIN-CONTAINING"/>
    <property type="match status" value="1"/>
</dbReference>
<gene>
    <name evidence="2" type="ORF">YQE_05724</name>
</gene>
<evidence type="ECO:0000313" key="4">
    <source>
        <dbReference type="Proteomes" id="UP000019118"/>
    </source>
</evidence>
<dbReference type="SMART" id="SM00587">
    <property type="entry name" value="CHK"/>
    <property type="match status" value="1"/>
</dbReference>
<dbReference type="AlphaFoldDB" id="N6UGG9"/>
<name>N6UGG9_DENPD</name>
<dbReference type="OrthoDB" id="8250698at2759"/>
<dbReference type="EMBL" id="KB740937">
    <property type="protein sequence ID" value="ENN77752.1"/>
    <property type="molecule type" value="Genomic_DNA"/>
</dbReference>
<evidence type="ECO:0000313" key="2">
    <source>
        <dbReference type="EMBL" id="ENN77752.1"/>
    </source>
</evidence>
<dbReference type="KEGG" id="dpa:109536886"/>
<dbReference type="InterPro" id="IPR015897">
    <property type="entry name" value="CHK_kinase-like"/>
</dbReference>
<sequence>MAAENEFTTEDLLTDLFKCVSVEALKNENIQKYDLKIYGSEDKIEQYGSDIAFIDISAENFEAEKRMYNLVLKYGHTQKNIKSKVPIREGFEREIEVYSKLVPCYQRFQQQKNLSPLAIVPKCFLTKFSNNDEIIVLENLKIMGYHTHNRKRAMDVNHIKLILEAYAQWHSLSFALYDQKDDEFLEIKSHFLSNPWKNYFPNQLGEMIDIGQNALYTILEENDEMELLQKFQQKICNANARTALMDLMEINENAAVILHGDCWNNNFLFKYRDGDLKSNICIEVQLLDFQMASWRSPVFDLSLLLYCVASETELDRFKELLDHYYFHLSHNIKKLGSNPEKIFPFRMLKNHWNKYSVYGAILSPFIAMYSFIDKEDTADFGVCQTLKKTTLKPEYMERVIAVARHFVECDL</sequence>
<dbReference type="Proteomes" id="UP000019118">
    <property type="component" value="Unassembled WGS sequence"/>
</dbReference>
<reference evidence="2 4" key="1">
    <citation type="journal article" date="2013" name="Genome Biol.">
        <title>Draft genome of the mountain pine beetle, Dendroctonus ponderosae Hopkins, a major forest pest.</title>
        <authorList>
            <person name="Keeling C.I."/>
            <person name="Yuen M.M."/>
            <person name="Liao N.Y."/>
            <person name="Docking T.R."/>
            <person name="Chan S.K."/>
            <person name="Taylor G.A."/>
            <person name="Palmquist D.L."/>
            <person name="Jackman S.D."/>
            <person name="Nguyen A."/>
            <person name="Li M."/>
            <person name="Henderson H."/>
            <person name="Janes J.K."/>
            <person name="Zhao Y."/>
            <person name="Pandoh P."/>
            <person name="Moore R."/>
            <person name="Sperling F.A."/>
            <person name="Huber D.P."/>
            <person name="Birol I."/>
            <person name="Jones S.J."/>
            <person name="Bohlmann J."/>
        </authorList>
    </citation>
    <scope>NUCLEOTIDE SEQUENCE</scope>
</reference>
<proteinExistence type="predicted"/>
<dbReference type="SUPFAM" id="SSF56112">
    <property type="entry name" value="Protein kinase-like (PK-like)"/>
    <property type="match status" value="1"/>
</dbReference>
<dbReference type="InterPro" id="IPR004119">
    <property type="entry name" value="EcKL"/>
</dbReference>